<evidence type="ECO:0000313" key="3">
    <source>
        <dbReference type="Proteomes" id="UP000585665"/>
    </source>
</evidence>
<comment type="caution">
    <text evidence="2">The sequence shown here is derived from an EMBL/GenBank/DDBJ whole genome shotgun (WGS) entry which is preliminary data.</text>
</comment>
<organism evidence="2 3">
    <name type="scientific">Ameyamaea chiangmaiensis</name>
    <dbReference type="NCBI Taxonomy" id="442969"/>
    <lineage>
        <taxon>Bacteria</taxon>
        <taxon>Pseudomonadati</taxon>
        <taxon>Pseudomonadota</taxon>
        <taxon>Alphaproteobacteria</taxon>
        <taxon>Acetobacterales</taxon>
        <taxon>Acetobacteraceae</taxon>
        <taxon>Ameyamaea</taxon>
    </lineage>
</organism>
<evidence type="ECO:0000259" key="1">
    <source>
        <dbReference type="Pfam" id="PF01890"/>
    </source>
</evidence>
<gene>
    <name evidence="2" type="ORF">HUK82_16460</name>
</gene>
<dbReference type="Proteomes" id="UP000585665">
    <property type="component" value="Unassembled WGS sequence"/>
</dbReference>
<reference evidence="2 3" key="1">
    <citation type="submission" date="2020-06" db="EMBL/GenBank/DDBJ databases">
        <title>Description of novel acetic acid bacteria.</title>
        <authorList>
            <person name="Sombolestani A."/>
        </authorList>
    </citation>
    <scope>NUCLEOTIDE SEQUENCE [LARGE SCALE GENOMIC DNA]</scope>
    <source>
        <strain evidence="2 3">LMG 27010</strain>
    </source>
</reference>
<name>A0A850PHM5_9PROT</name>
<accession>A0A850PHM5</accession>
<keyword evidence="3" id="KW-1185">Reference proteome</keyword>
<dbReference type="Gene3D" id="3.30.420.180">
    <property type="entry name" value="CobE/GbiG C-terminal domain"/>
    <property type="match status" value="1"/>
</dbReference>
<dbReference type="InterPro" id="IPR036518">
    <property type="entry name" value="CobE/GbiG_C_sf"/>
</dbReference>
<dbReference type="EMBL" id="JABXXR010000291">
    <property type="protein sequence ID" value="NVN42139.1"/>
    <property type="molecule type" value="Genomic_DNA"/>
</dbReference>
<evidence type="ECO:0000313" key="2">
    <source>
        <dbReference type="EMBL" id="NVN42139.1"/>
    </source>
</evidence>
<dbReference type="SUPFAM" id="SSF159664">
    <property type="entry name" value="CobE/GbiG C-terminal domain-like"/>
    <property type="match status" value="1"/>
</dbReference>
<sequence>MSGARVLGIGARPGVRAADVLTLARSLPLEGCDRMALPFFRAEEPGLREAARVLALEVVVVDAASLRAVQPYCATRSVAAERATGFASVAEGCALAAAGIEAWLVMPRRDGRGVTGALACGRGRET</sequence>
<proteinExistence type="predicted"/>
<dbReference type="Pfam" id="PF01890">
    <property type="entry name" value="CbiG_C"/>
    <property type="match status" value="1"/>
</dbReference>
<dbReference type="AlphaFoldDB" id="A0A850PHM5"/>
<feature type="domain" description="CobE/GbiG C-terminal" evidence="1">
    <location>
        <begin position="6"/>
        <end position="119"/>
    </location>
</feature>
<dbReference type="InterPro" id="IPR002750">
    <property type="entry name" value="CobE/GbiG_C"/>
</dbReference>
<protein>
    <submittedName>
        <fullName evidence="2">Cobalamin biosynthesis protein</fullName>
    </submittedName>
</protein>
<dbReference type="GO" id="GO:0009236">
    <property type="term" value="P:cobalamin biosynthetic process"/>
    <property type="evidence" value="ECO:0007669"/>
    <property type="project" value="InterPro"/>
</dbReference>
<dbReference type="RefSeq" id="WP_176614945.1">
    <property type="nucleotide sequence ID" value="NZ_JABXXR010000291.1"/>
</dbReference>